<feature type="region of interest" description="Disordered" evidence="1">
    <location>
        <begin position="311"/>
        <end position="338"/>
    </location>
</feature>
<evidence type="ECO:0000259" key="2">
    <source>
        <dbReference type="Pfam" id="PF07539"/>
    </source>
</evidence>
<dbReference type="InterPro" id="IPR046523">
    <property type="entry name" value="UTP20_dom"/>
</dbReference>
<keyword evidence="6" id="KW-1185">Reference proteome</keyword>
<feature type="domain" description="U3 small nucleolar RNA-associated protein 20" evidence="3">
    <location>
        <begin position="1950"/>
        <end position="2170"/>
    </location>
</feature>
<organism evidence="5 6">
    <name type="scientific">Pseudomicrostroma glucosiphilum</name>
    <dbReference type="NCBI Taxonomy" id="1684307"/>
    <lineage>
        <taxon>Eukaryota</taxon>
        <taxon>Fungi</taxon>
        <taxon>Dikarya</taxon>
        <taxon>Basidiomycota</taxon>
        <taxon>Ustilaginomycotina</taxon>
        <taxon>Exobasidiomycetes</taxon>
        <taxon>Microstromatales</taxon>
        <taxon>Microstromatales incertae sedis</taxon>
        <taxon>Pseudomicrostroma</taxon>
    </lineage>
</organism>
<feature type="compositionally biased region" description="Basic and acidic residues" evidence="1">
    <location>
        <begin position="2887"/>
        <end position="2900"/>
    </location>
</feature>
<evidence type="ECO:0000256" key="1">
    <source>
        <dbReference type="SAM" id="MobiDB-lite"/>
    </source>
</evidence>
<dbReference type="STRING" id="1684307.A0A316U9E2"/>
<feature type="compositionally biased region" description="Polar residues" evidence="1">
    <location>
        <begin position="56"/>
        <end position="72"/>
    </location>
</feature>
<dbReference type="OrthoDB" id="360653at2759"/>
<feature type="region of interest" description="Disordered" evidence="1">
    <location>
        <begin position="1"/>
        <end position="77"/>
    </location>
</feature>
<proteinExistence type="predicted"/>
<dbReference type="Pfam" id="PF20416">
    <property type="entry name" value="UTP20"/>
    <property type="match status" value="1"/>
</dbReference>
<feature type="region of interest" description="Disordered" evidence="1">
    <location>
        <begin position="2866"/>
        <end position="2931"/>
    </location>
</feature>
<evidence type="ECO:0000259" key="3">
    <source>
        <dbReference type="Pfam" id="PF20416"/>
    </source>
</evidence>
<dbReference type="EMBL" id="KZ819324">
    <property type="protein sequence ID" value="PWN21850.1"/>
    <property type="molecule type" value="Genomic_DNA"/>
</dbReference>
<accession>A0A316U9E2</accession>
<protein>
    <submittedName>
        <fullName evidence="5">Uncharacterized protein</fullName>
    </submittedName>
</protein>
<name>A0A316U9E2_9BASI</name>
<dbReference type="RefSeq" id="XP_025349010.1">
    <property type="nucleotide sequence ID" value="XM_025492103.1"/>
</dbReference>
<feature type="compositionally biased region" description="Basic and acidic residues" evidence="1">
    <location>
        <begin position="14"/>
        <end position="23"/>
    </location>
</feature>
<dbReference type="InterPro" id="IPR016024">
    <property type="entry name" value="ARM-type_fold"/>
</dbReference>
<feature type="compositionally biased region" description="Acidic residues" evidence="1">
    <location>
        <begin position="2718"/>
        <end position="2743"/>
    </location>
</feature>
<dbReference type="GO" id="GO:0030686">
    <property type="term" value="C:90S preribosome"/>
    <property type="evidence" value="ECO:0007669"/>
    <property type="project" value="TreeGrafter"/>
</dbReference>
<feature type="region of interest" description="Disordered" evidence="1">
    <location>
        <begin position="2701"/>
        <end position="2749"/>
    </location>
</feature>
<evidence type="ECO:0000313" key="5">
    <source>
        <dbReference type="EMBL" id="PWN21850.1"/>
    </source>
</evidence>
<dbReference type="Pfam" id="PF07539">
    <property type="entry name" value="UTP20_N"/>
    <property type="match status" value="1"/>
</dbReference>
<feature type="domain" description="U3 small nucleolar RNA-associated protein 20 C-terminal" evidence="4">
    <location>
        <begin position="2789"/>
        <end position="2907"/>
    </location>
</feature>
<feature type="compositionally biased region" description="Acidic residues" evidence="1">
    <location>
        <begin position="311"/>
        <end position="324"/>
    </location>
</feature>
<gene>
    <name evidence="5" type="ORF">BCV69DRAFT_281764</name>
</gene>
<dbReference type="InterPro" id="IPR057525">
    <property type="entry name" value="UTP20_C"/>
</dbReference>
<dbReference type="PANTHER" id="PTHR17695">
    <property type="entry name" value="SMALL SUBUNIT PROCESSOME COMPONENT 20 HOMOLOG"/>
    <property type="match status" value="1"/>
</dbReference>
<dbReference type="InterPro" id="IPR052575">
    <property type="entry name" value="SSU_processome_comp_20"/>
</dbReference>
<sequence length="2931" mass="321608">MERGYGRANGGGKSQEKGKDKARPRPRQPMSREVAFHKNKARAREEAQARLRNAGGPSSFSTTPVASTSKALESTRKIFENPHPYRYKSFNDRLASVHIGASSSLTSGRGSTMAGLDVQGVAPSAPVTDIDDDFDDYDEEARMAILLASTAFGSALLTWRELNLTVPFQKLLREITSRSQSLPQLIHHRSHIVSALSSTLRSKSSDAHLAYEPALDLFPRLALDLGSEFLPVYPEALEAMLQTTMISKNATGGDEKMAARLVEKAFEMVAALFRNVAPLIVKGQGGRDWLQETWGIVRPYLGYSACAMDVDDEQEEEESPEDDNAVSSNSKPSPPRIPSHVRRFAAEAFAHLLRRAKQPQLVQSAAFMLSDVEEVLSSASAGREEEEQGHGRSSGAFASGVAGIWLEVVKSVDRRLHSQAVPQITALVFRSDVAPSQAQTVVGKLLFTALVHHGQAAHLAPVFELLIQTADERLSACQAEPSAKTQEALLQSLVWLIAALGTRKGNRVDESAKTPLFALLLGLVQTFADSKDSAMSSALTVLLSLTLPIGRIPDLVGPGIRIVDILTKGRGENGALSQAFVACVLALADPSIAWPGFKQCVLPQVLTATMQAAGSSSSPSAKDAAFRLLNDLSKSGQLDSIAQDNSNESPKIARWRTTVGSELGHRLDRLAELIASPHSAEVTQELERLVPALGLVKLFARTEYAESIAESIRSGVASLLTSALSSTDEVETRFNASVSNSLAVLGSLLSALASMVSEATNQARAHELIGGITNNSQLVAAVTQLLPQHRYALSAAVEIFTIASAKSATRQGVLPPPEECVQNFWPSLMAEDEDLRRASAQWLTLCGHNAAVENQELSELYSLISKIEDIPLRVETVRDRNVRLRSLVRELLRLAAHSDTESDARRTTQLEMTAKTVCRYVVSTLKLNFKPLWEEARKALADMSGRYAALVWEVAFEELTASRGPKMLPSSWLAEDGCQRAVSYPALQDDLDEDSADEHNKAFRDPQRTQRTALILGIWEKASQEVASQTRQVLKELQAPAGRLDVANYHGQILILFSEQPAMVEKHNAAFVQHFFSTVVDDDAQRRGGDAADIDDEMEDKSSSREVKQSSNVASLSLRQRQERVHSYLEVFNKFSNPKALFRSSGLHEYFYSLMAQGESKIQTLALQCVLTWKDPAQLKYEERMFRLLDQSKFRDELTSFDLALGGQAIQEEHRASLMPLLIRLLFGSIVSKKGRSSASTSGAGRKVAILNALSGCSSAELGILVDLMLGPFQDQVPDVQGSKMAISQTPPQAFLRQQNGLLSLLADVVKHLGAQLIAHWSRLVGVTINLAHHSSARAAEQGPGKASAVSRDVRQAAIRRLADFFKCPASPQFDWTAYMPVIFSSLVSPRLELFSSENTQSPSALLELFNIWSAKQQFLPLLVKGDQRVLPSLYSCLAVPTVKNPVVVPILDIVERILDSAEDASEDNQSGIDVTQAKMVKDEVLRPFISSLVSSLSPLLQRTSSAAQPDHILQRAIGLLSRIAVFVEKSDDATLVLDLLGPMLRKSNRVVPEKSKTELLSTFRDLLLLTDTFKDPQSDIFTRHYELFSSMWSTLRSRAARQSLGTVFKQIALVDGSLGRVAGWVEALNAFSVRRLDEVDFDQRLDVFDALTSKGEELTPREWLPILHNMIFFIQDGEELVIRSNASAVLRSYVQAVADEKEEGPLRSLFTRIVYPALRKTLRSRSEPVRREVVSVIGAAVKDLPHVAALSEMQGLLAAGDEEANFFNNIHHIQLHRRSRALRRLAEHAEGGELRSKSISEVFLPLIGHFLEAGHTEIGDHNLANETLSCIGRLTRQLQWGSYNALLWKYLRLADGKSAGEKIYVRAAMAILDNFHFGMEDVVPAEEEAVEDQEDAEVDGAVEDEAAVAARAQEAAAEKEKHAAQSQKIVTSVTAKLLPALMGYLEHHDDETDDALRLPIAVGVVTVVECLPSAEKEVQLGKLLSVLANVFRSKSQETRDLARETLCKIAVALGAERLPQIVKELRRALTRGPQLAILAYNIHSILVHLMQHEASPLTYLDRGVEDMIAIAGEDLFGHTSEDREATDYKIKAREMRQSKSLDTFEQLAKIIAPHCINALLAPLKTIMEQTEAPRSMKAVEDALRRTASGINSNGHFDYTSLLGLCHSTITSNSSFLKARAGAAKGQGSAPKQDVLLMKRKDVEAGVSVRDHYAANAYRFVAFGLDLLVTALRRSRFDFADKEVLGRLDPLVNAVGNTLYAADTHVVTLGLRATGALLRCPLPSIEASLPVLTRQTLSVINREANPAADASQAGLRTVTIILRDCPKADFKEKQLADLLALTLPEIEEPAAQSSIFGLLRAIIGRRFVVPEVYEAMDKVAEMMVTNQSSQVREISRAAFLQFLLDYPQGKGRLRNQMEFLAKNLSYVYESGRLSVMDLLAAVLAKFSDDVLADYGQLLFVGLVMVLANDDSSKCREKAAELTRTLIGLISEEKRAGLIQMAHAWAESTERADLSRVGVQVYGLFLEAVPDEASSWTPKAMRVLRGVIISCADDLEELEHADEFAAMDMDLDWQLPYHALQAISKLSKVEPALLAGSGKDVCSTWSAIRRLLLFPHAWVRIASCRLIGSLFATTQPVQPTHSSGGVKAAAALDPLSLEALIESSRKLALQLRGDVVDDALGLQIVKNLLWIGRSFASVPVSERETNGKAKKKRASTVEAEQDGETDEEGSEVDSEADDEDDEAAAAEKDSDALENPLAWLFTKLSYQARKVQGGHATADNPAGVATESSTAILRWFAAMAQHLSVSRLQTFLPHIVTPLFRLMDDETLRGPRVEALKTLASEVQELLTEKVGTTNYAAVYSRVRSRALDRRRERRNKRLLQGVADPEGAAKRKEKRNEGKHESRKRKNRVFADGKGRMKGAGQGSKRSRRDG</sequence>
<dbReference type="Proteomes" id="UP000245942">
    <property type="component" value="Unassembled WGS sequence"/>
</dbReference>
<evidence type="ECO:0000313" key="6">
    <source>
        <dbReference type="Proteomes" id="UP000245942"/>
    </source>
</evidence>
<reference evidence="5 6" key="1">
    <citation type="journal article" date="2018" name="Mol. Biol. Evol.">
        <title>Broad Genomic Sampling Reveals a Smut Pathogenic Ancestry of the Fungal Clade Ustilaginomycotina.</title>
        <authorList>
            <person name="Kijpornyongpan T."/>
            <person name="Mondo S.J."/>
            <person name="Barry K."/>
            <person name="Sandor L."/>
            <person name="Lee J."/>
            <person name="Lipzen A."/>
            <person name="Pangilinan J."/>
            <person name="LaButti K."/>
            <person name="Hainaut M."/>
            <person name="Henrissat B."/>
            <person name="Grigoriev I.V."/>
            <person name="Spatafora J.W."/>
            <person name="Aime M.C."/>
        </authorList>
    </citation>
    <scope>NUCLEOTIDE SEQUENCE [LARGE SCALE GENOMIC DNA]</scope>
    <source>
        <strain evidence="5 6">MCA 4718</strain>
    </source>
</reference>
<evidence type="ECO:0000259" key="4">
    <source>
        <dbReference type="Pfam" id="PF23099"/>
    </source>
</evidence>
<feature type="domain" description="U3 small nucleolar RNA-associated protein 20 N-terminal" evidence="2">
    <location>
        <begin position="1122"/>
        <end position="1727"/>
    </location>
</feature>
<dbReference type="PANTHER" id="PTHR17695:SF11">
    <property type="entry name" value="SMALL SUBUNIT PROCESSOME COMPONENT 20 HOMOLOG"/>
    <property type="match status" value="1"/>
</dbReference>
<dbReference type="Pfam" id="PF23099">
    <property type="entry name" value="UTP20_C"/>
    <property type="match status" value="1"/>
</dbReference>
<feature type="region of interest" description="Disordered" evidence="1">
    <location>
        <begin position="1086"/>
        <end position="1114"/>
    </location>
</feature>
<dbReference type="GeneID" id="37013837"/>
<dbReference type="InterPro" id="IPR011430">
    <property type="entry name" value="UTP20_N"/>
</dbReference>
<dbReference type="SUPFAM" id="SSF48371">
    <property type="entry name" value="ARM repeat"/>
    <property type="match status" value="3"/>
</dbReference>
<dbReference type="GO" id="GO:0032040">
    <property type="term" value="C:small-subunit processome"/>
    <property type="evidence" value="ECO:0007669"/>
    <property type="project" value="TreeGrafter"/>
</dbReference>